<dbReference type="Gene3D" id="1.10.287.1170">
    <property type="entry name" value="glycoside hydrolase family 81 endo-[beta] glucanase"/>
    <property type="match status" value="1"/>
</dbReference>
<evidence type="ECO:0000259" key="9">
    <source>
        <dbReference type="Pfam" id="PF03639"/>
    </source>
</evidence>
<dbReference type="GO" id="GO:0009986">
    <property type="term" value="C:cell surface"/>
    <property type="evidence" value="ECO:0007669"/>
    <property type="project" value="TreeGrafter"/>
</dbReference>
<evidence type="ECO:0000313" key="12">
    <source>
        <dbReference type="Proteomes" id="UP000800096"/>
    </source>
</evidence>
<sequence>MGHLHSRPASASLKRTNSNWKEAWLPARKQDATASIDYRSGPSKVIEIPPDNIFVPIQEDNILPQIPIGQHHPVTRKGIVDADTKPVHTNKFYANGFLGAQNQPIWAHPYSIWWGKGVEEPNGLKTVGMCVCHVEESDLEYGPGDPASAYINPRKQCLILSARELDQQTFLTTDTHLPFSVNINLSIPSTQEPMMTFPIVQGMSFVTAGYRNAMPTVQTGGKGFMEFSGPVKIGNSVKHRVRDMDGRDWLIYINPVQGVTYDATKFFKIDANTIIGPPFFKGTIQVCKNPLGSETEALYDRACGTFVIEAKLTATVNDTRGTYTFHYTKIGTSPLLMFALPHHIQSLDPALTNQITKLHLRTTTKGTATALWTDQLTLTEPALPTSMSFAPWLPSTPPAHKIRYPPEVLSFIAAVAERDLRRSMTDPIPQDSIYYAGKSLAKFATIVWVVSDVLSNPTLAAAGLGKLKIEIGRYVSNQQLHPVYYDASWGGLVSSAGFADAGADFGNTYYNDHHFHYGYFVYVAAVIASLEPEWLSADGGVNRAWTNMLVKDFAESAYDGRDFVWQRCFDWWHGHSWAKGLWSSGDGKDQESSSEDGFAAWAMKMWGKVSGDAAMEKRGNLILAVQARSFNHYFYLASNNPIHPPRFTPNKVAGILFENKVHYTTYFGSSAPLVHGIHMLPVYPPSALLRARTWVKEEWAAFFSGGRADVEDGWRGVLHANLALGDARASYAFFRDGVDGHWDERWIDGGASRAWYLVWAAGLSELGRR</sequence>
<proteinExistence type="inferred from homology"/>
<evidence type="ECO:0000256" key="7">
    <source>
        <dbReference type="ARBA" id="ARBA00023316"/>
    </source>
</evidence>
<dbReference type="Pfam" id="PF17652">
    <property type="entry name" value="Glyco_hydro81C"/>
    <property type="match status" value="1"/>
</dbReference>
<accession>A0A6A5Q977</accession>
<reference evidence="11" key="1">
    <citation type="journal article" date="2020" name="Stud. Mycol.">
        <title>101 Dothideomycetes genomes: a test case for predicting lifestyles and emergence of pathogens.</title>
        <authorList>
            <person name="Haridas S."/>
            <person name="Albert R."/>
            <person name="Binder M."/>
            <person name="Bloem J."/>
            <person name="Labutti K."/>
            <person name="Salamov A."/>
            <person name="Andreopoulos B."/>
            <person name="Baker S."/>
            <person name="Barry K."/>
            <person name="Bills G."/>
            <person name="Bluhm B."/>
            <person name="Cannon C."/>
            <person name="Castanera R."/>
            <person name="Culley D."/>
            <person name="Daum C."/>
            <person name="Ezra D."/>
            <person name="Gonzalez J."/>
            <person name="Henrissat B."/>
            <person name="Kuo A."/>
            <person name="Liang C."/>
            <person name="Lipzen A."/>
            <person name="Lutzoni F."/>
            <person name="Magnuson J."/>
            <person name="Mondo S."/>
            <person name="Nolan M."/>
            <person name="Ohm R."/>
            <person name="Pangilinan J."/>
            <person name="Park H.-J."/>
            <person name="Ramirez L."/>
            <person name="Alfaro M."/>
            <person name="Sun H."/>
            <person name="Tritt A."/>
            <person name="Yoshinaga Y."/>
            <person name="Zwiers L.-H."/>
            <person name="Turgeon B."/>
            <person name="Goodwin S."/>
            <person name="Spatafora J."/>
            <person name="Crous P."/>
            <person name="Grigoriev I."/>
        </authorList>
    </citation>
    <scope>NUCLEOTIDE SEQUENCE</scope>
    <source>
        <strain evidence="11">HMLAC05119</strain>
    </source>
</reference>
<name>A0A6A5Q977_AMPQU</name>
<evidence type="ECO:0000256" key="4">
    <source>
        <dbReference type="ARBA" id="ARBA00022801"/>
    </source>
</evidence>
<comment type="catalytic activity">
    <reaction evidence="1">
        <text>Hydrolysis of (1-&gt;3)-beta-D-glucosidic linkages in (1-&gt;3)-beta-D-glucans.</text>
        <dbReference type="EC" id="3.2.1.39"/>
    </reaction>
</comment>
<dbReference type="AlphaFoldDB" id="A0A6A5Q977"/>
<dbReference type="OrthoDB" id="4473401at2759"/>
<keyword evidence="7" id="KW-0961">Cell wall biogenesis/degradation</keyword>
<dbReference type="GO" id="GO:0000272">
    <property type="term" value="P:polysaccharide catabolic process"/>
    <property type="evidence" value="ECO:0007669"/>
    <property type="project" value="UniProtKB-KW"/>
</dbReference>
<evidence type="ECO:0000256" key="6">
    <source>
        <dbReference type="ARBA" id="ARBA00023295"/>
    </source>
</evidence>
<keyword evidence="4" id="KW-0378">Hydrolase</keyword>
<evidence type="ECO:0000256" key="2">
    <source>
        <dbReference type="ARBA" id="ARBA00010730"/>
    </source>
</evidence>
<comment type="similarity">
    <text evidence="2">Belongs to the glycosyl hydrolase 81 family.</text>
</comment>
<dbReference type="EC" id="3.2.1.39" evidence="3"/>
<keyword evidence="8" id="KW-0624">Polysaccharide degradation</keyword>
<evidence type="ECO:0000256" key="1">
    <source>
        <dbReference type="ARBA" id="ARBA00000382"/>
    </source>
</evidence>
<protein>
    <recommendedName>
        <fullName evidence="3">glucan endo-1,3-beta-D-glucosidase</fullName>
        <ecNumber evidence="3">3.2.1.39</ecNumber>
    </recommendedName>
</protein>
<dbReference type="PROSITE" id="PS52008">
    <property type="entry name" value="GH81"/>
    <property type="match status" value="1"/>
</dbReference>
<keyword evidence="5" id="KW-0119">Carbohydrate metabolism</keyword>
<keyword evidence="12" id="KW-1185">Reference proteome</keyword>
<evidence type="ECO:0000256" key="8">
    <source>
        <dbReference type="ARBA" id="ARBA00023326"/>
    </source>
</evidence>
<dbReference type="InterPro" id="IPR005200">
    <property type="entry name" value="Endo-beta-glucanase"/>
</dbReference>
<evidence type="ECO:0000256" key="3">
    <source>
        <dbReference type="ARBA" id="ARBA00012780"/>
    </source>
</evidence>
<dbReference type="GO" id="GO:0042973">
    <property type="term" value="F:glucan endo-1,3-beta-D-glucosidase activity"/>
    <property type="evidence" value="ECO:0007669"/>
    <property type="project" value="UniProtKB-EC"/>
</dbReference>
<dbReference type="Gene3D" id="2.70.98.30">
    <property type="entry name" value="Golgi alpha-mannosidase II, domain 4"/>
    <property type="match status" value="1"/>
</dbReference>
<feature type="domain" description="Glycosyl hydrolase family 81 C-terminal" evidence="10">
    <location>
        <begin position="406"/>
        <end position="757"/>
    </location>
</feature>
<dbReference type="GO" id="GO:0052861">
    <property type="term" value="F:endo-1,3(4)-beta-glucanase activity"/>
    <property type="evidence" value="ECO:0007669"/>
    <property type="project" value="InterPro"/>
</dbReference>
<gene>
    <name evidence="11" type="ORF">BDU57DRAFT_560500</name>
</gene>
<dbReference type="InterPro" id="IPR040451">
    <property type="entry name" value="GH81_N"/>
</dbReference>
<dbReference type="GO" id="GO:0071555">
    <property type="term" value="P:cell wall organization"/>
    <property type="evidence" value="ECO:0007669"/>
    <property type="project" value="UniProtKB-KW"/>
</dbReference>
<dbReference type="PANTHER" id="PTHR31983:SF0">
    <property type="entry name" value="GLUCAN ENDO-1,3-BETA-D-GLUCOSIDASE 2"/>
    <property type="match status" value="1"/>
</dbReference>
<dbReference type="EMBL" id="ML979144">
    <property type="protein sequence ID" value="KAF1911400.1"/>
    <property type="molecule type" value="Genomic_DNA"/>
</dbReference>
<organism evidence="11 12">
    <name type="scientific">Ampelomyces quisqualis</name>
    <name type="common">Powdery mildew agent</name>
    <dbReference type="NCBI Taxonomy" id="50730"/>
    <lineage>
        <taxon>Eukaryota</taxon>
        <taxon>Fungi</taxon>
        <taxon>Dikarya</taxon>
        <taxon>Ascomycota</taxon>
        <taxon>Pezizomycotina</taxon>
        <taxon>Dothideomycetes</taxon>
        <taxon>Pleosporomycetidae</taxon>
        <taxon>Pleosporales</taxon>
        <taxon>Pleosporineae</taxon>
        <taxon>Phaeosphaeriaceae</taxon>
        <taxon>Ampelomyces</taxon>
    </lineage>
</organism>
<feature type="domain" description="Glycosyl hydrolase family 81 N-terminal" evidence="9">
    <location>
        <begin position="72"/>
        <end position="393"/>
    </location>
</feature>
<evidence type="ECO:0000313" key="11">
    <source>
        <dbReference type="EMBL" id="KAF1911400.1"/>
    </source>
</evidence>
<evidence type="ECO:0000259" key="10">
    <source>
        <dbReference type="Pfam" id="PF17652"/>
    </source>
</evidence>
<keyword evidence="6" id="KW-0326">Glycosidase</keyword>
<dbReference type="PANTHER" id="PTHR31983">
    <property type="entry name" value="ENDO-1,3(4)-BETA-GLUCANASE 1"/>
    <property type="match status" value="1"/>
</dbReference>
<dbReference type="Proteomes" id="UP000800096">
    <property type="component" value="Unassembled WGS sequence"/>
</dbReference>
<dbReference type="InterPro" id="IPR040720">
    <property type="entry name" value="GH81_C"/>
</dbReference>
<dbReference type="Pfam" id="PF03639">
    <property type="entry name" value="Glyco_hydro_81"/>
    <property type="match status" value="1"/>
</dbReference>
<evidence type="ECO:0000256" key="5">
    <source>
        <dbReference type="ARBA" id="ARBA00023277"/>
    </source>
</evidence>